<protein>
    <recommendedName>
        <fullName evidence="5">Protein-export membrane protein SecG</fullName>
    </recommendedName>
</protein>
<comment type="caution">
    <text evidence="3">The sequence shown here is derived from an EMBL/GenBank/DDBJ whole genome shotgun (WGS) entry which is preliminary data.</text>
</comment>
<accession>A0A1F5HXG4</accession>
<dbReference type="Proteomes" id="UP000179227">
    <property type="component" value="Unassembled WGS sequence"/>
</dbReference>
<dbReference type="InterPro" id="IPR043993">
    <property type="entry name" value="T4SS_pilin"/>
</dbReference>
<name>A0A1F5HXG4_9BACT</name>
<evidence type="ECO:0008006" key="5">
    <source>
        <dbReference type="Google" id="ProtNLM"/>
    </source>
</evidence>
<dbReference type="STRING" id="1797729.A3A60_00390"/>
<keyword evidence="1" id="KW-0812">Transmembrane</keyword>
<feature type="transmembrane region" description="Helical" evidence="1">
    <location>
        <begin position="75"/>
        <end position="96"/>
    </location>
</feature>
<proteinExistence type="predicted"/>
<organism evidence="3 4">
    <name type="scientific">Candidatus Curtissbacteria bacterium RIFCSPLOWO2_01_FULL_42_26</name>
    <dbReference type="NCBI Taxonomy" id="1797729"/>
    <lineage>
        <taxon>Bacteria</taxon>
        <taxon>Candidatus Curtissiibacteriota</taxon>
    </lineage>
</organism>
<keyword evidence="1" id="KW-0472">Membrane</keyword>
<sequence length="148" mass="14991">MINKLKIILLTFLSASNLLFLTGSVALAAPSNPLEQACNTNAQTKDSPLCKQAAGQGTEDPIAGPNGVINKAANIIAIITAIGAVIMILIGAFEFVTAGGTGFKSAVAGAAPTRVAKARARIASGLIGLVVVALAWAIVRLITDRVLG</sequence>
<evidence type="ECO:0000256" key="1">
    <source>
        <dbReference type="SAM" id="Phobius"/>
    </source>
</evidence>
<feature type="signal peptide" evidence="2">
    <location>
        <begin position="1"/>
        <end position="28"/>
    </location>
</feature>
<keyword evidence="2" id="KW-0732">Signal</keyword>
<reference evidence="3 4" key="1">
    <citation type="journal article" date="2016" name="Nat. Commun.">
        <title>Thousands of microbial genomes shed light on interconnected biogeochemical processes in an aquifer system.</title>
        <authorList>
            <person name="Anantharaman K."/>
            <person name="Brown C.T."/>
            <person name="Hug L.A."/>
            <person name="Sharon I."/>
            <person name="Castelle C.J."/>
            <person name="Probst A.J."/>
            <person name="Thomas B.C."/>
            <person name="Singh A."/>
            <person name="Wilkins M.J."/>
            <person name="Karaoz U."/>
            <person name="Brodie E.L."/>
            <person name="Williams K.H."/>
            <person name="Hubbard S.S."/>
            <person name="Banfield J.F."/>
        </authorList>
    </citation>
    <scope>NUCLEOTIDE SEQUENCE [LARGE SCALE GENOMIC DNA]</scope>
</reference>
<dbReference type="EMBL" id="MFBS01000032">
    <property type="protein sequence ID" value="OGE08776.1"/>
    <property type="molecule type" value="Genomic_DNA"/>
</dbReference>
<evidence type="ECO:0000256" key="2">
    <source>
        <dbReference type="SAM" id="SignalP"/>
    </source>
</evidence>
<evidence type="ECO:0000313" key="4">
    <source>
        <dbReference type="Proteomes" id="UP000179227"/>
    </source>
</evidence>
<dbReference type="Pfam" id="PF18895">
    <property type="entry name" value="T4SS_pilin"/>
    <property type="match status" value="1"/>
</dbReference>
<gene>
    <name evidence="3" type="ORF">A3A60_00390</name>
</gene>
<evidence type="ECO:0000313" key="3">
    <source>
        <dbReference type="EMBL" id="OGE08776.1"/>
    </source>
</evidence>
<feature type="transmembrane region" description="Helical" evidence="1">
    <location>
        <begin position="122"/>
        <end position="142"/>
    </location>
</feature>
<dbReference type="AlphaFoldDB" id="A0A1F5HXG4"/>
<feature type="chain" id="PRO_5009518829" description="Protein-export membrane protein SecG" evidence="2">
    <location>
        <begin position="29"/>
        <end position="148"/>
    </location>
</feature>
<keyword evidence="1" id="KW-1133">Transmembrane helix</keyword>